<dbReference type="CTD" id="78777679"/>
<evidence type="ECO:0000313" key="2">
    <source>
        <dbReference type="Proteomes" id="UP000483820"/>
    </source>
</evidence>
<evidence type="ECO:0000313" key="1">
    <source>
        <dbReference type="EMBL" id="KAF1747001.1"/>
    </source>
</evidence>
<protein>
    <submittedName>
        <fullName evidence="1">Uncharacterized protein</fullName>
    </submittedName>
</protein>
<accession>A0A6A5FX14</accession>
<dbReference type="KEGG" id="crq:GCK72_023459"/>
<dbReference type="AlphaFoldDB" id="A0A6A5FX14"/>
<dbReference type="Proteomes" id="UP000483820">
    <property type="component" value="Chromosome X"/>
</dbReference>
<gene>
    <name evidence="1" type="ORF">GCK72_023459</name>
</gene>
<comment type="caution">
    <text evidence="1">The sequence shown here is derived from an EMBL/GenBank/DDBJ whole genome shotgun (WGS) entry which is preliminary data.</text>
</comment>
<name>A0A6A5FX14_CAERE</name>
<reference evidence="1 2" key="1">
    <citation type="submission" date="2019-12" db="EMBL/GenBank/DDBJ databases">
        <title>Chromosome-level assembly of the Caenorhabditis remanei genome.</title>
        <authorList>
            <person name="Teterina A.A."/>
            <person name="Willis J.H."/>
            <person name="Phillips P.C."/>
        </authorList>
    </citation>
    <scope>NUCLEOTIDE SEQUENCE [LARGE SCALE GENOMIC DNA]</scope>
    <source>
        <strain evidence="1 2">PX506</strain>
        <tissue evidence="1">Whole organism</tissue>
    </source>
</reference>
<sequence length="100" mass="10535">MVKGLSCFFFYTHPNALIAATSCSTSAEICFTASKSSSNSSSTLSSSSSSVSLDGYLSIIEFRNACVAFSSCTLLLETGSANSKLSDDVEDDRLSSFPDE</sequence>
<proteinExistence type="predicted"/>
<dbReference type="RefSeq" id="XP_053578972.1">
    <property type="nucleotide sequence ID" value="XM_053735406.1"/>
</dbReference>
<organism evidence="1 2">
    <name type="scientific">Caenorhabditis remanei</name>
    <name type="common">Caenorhabditis vulgaris</name>
    <dbReference type="NCBI Taxonomy" id="31234"/>
    <lineage>
        <taxon>Eukaryota</taxon>
        <taxon>Metazoa</taxon>
        <taxon>Ecdysozoa</taxon>
        <taxon>Nematoda</taxon>
        <taxon>Chromadorea</taxon>
        <taxon>Rhabditida</taxon>
        <taxon>Rhabditina</taxon>
        <taxon>Rhabditomorpha</taxon>
        <taxon>Rhabditoidea</taxon>
        <taxon>Rhabditidae</taxon>
        <taxon>Peloderinae</taxon>
        <taxon>Caenorhabditis</taxon>
    </lineage>
</organism>
<dbReference type="PROSITE" id="PS51257">
    <property type="entry name" value="PROKAR_LIPOPROTEIN"/>
    <property type="match status" value="1"/>
</dbReference>
<dbReference type="GeneID" id="78777679"/>
<dbReference type="EMBL" id="WUAV01000006">
    <property type="protein sequence ID" value="KAF1747001.1"/>
    <property type="molecule type" value="Genomic_DNA"/>
</dbReference>